<dbReference type="EMBL" id="BARS01047505">
    <property type="protein sequence ID" value="GAG28348.1"/>
    <property type="molecule type" value="Genomic_DNA"/>
</dbReference>
<organism evidence="5">
    <name type="scientific">marine sediment metagenome</name>
    <dbReference type="NCBI Taxonomy" id="412755"/>
    <lineage>
        <taxon>unclassified sequences</taxon>
        <taxon>metagenomes</taxon>
        <taxon>ecological metagenomes</taxon>
    </lineage>
</organism>
<dbReference type="GO" id="GO:0008484">
    <property type="term" value="F:sulfuric ester hydrolase activity"/>
    <property type="evidence" value="ECO:0007669"/>
    <property type="project" value="TreeGrafter"/>
</dbReference>
<feature type="non-terminal residue" evidence="5">
    <location>
        <position position="244"/>
    </location>
</feature>
<dbReference type="Pfam" id="PF00884">
    <property type="entry name" value="Sulfatase"/>
    <property type="match status" value="1"/>
</dbReference>
<name>X0WV47_9ZZZZ</name>
<dbReference type="Gene3D" id="3.40.720.10">
    <property type="entry name" value="Alkaline Phosphatase, subunit A"/>
    <property type="match status" value="1"/>
</dbReference>
<dbReference type="InterPro" id="IPR024607">
    <property type="entry name" value="Sulfatase_CS"/>
</dbReference>
<dbReference type="PROSITE" id="PS00523">
    <property type="entry name" value="SULFATASE_1"/>
    <property type="match status" value="1"/>
</dbReference>
<protein>
    <recommendedName>
        <fullName evidence="4">Sulfatase N-terminal domain-containing protein</fullName>
    </recommendedName>
</protein>
<sequence length="244" mass="27278">FIAVDDLRPALGCYGDKTAITPNIDRLASRGIVFGRAYCQQAVCSPSRLSLLTGRRPDTIRVWDLETHFREALPDVVTLPQHFKNHGYHTRSIGKVYHGSGKPSRDPPSWSVEPQYDVVRDPQVRYALPENLQGKGLKRSAVEAADVPDNTYVDGMVCDAALAALADLQTKGQPFFLAVGFRKPHLPFCAPKKYWDLYDRSAIPLPVTTEHPQNAPELAVRSWKELEGYTDIPEDGRLSPEKVR</sequence>
<comment type="similarity">
    <text evidence="1">Belongs to the sulfatase family.</text>
</comment>
<proteinExistence type="inferred from homology"/>
<feature type="domain" description="Sulfatase N-terminal" evidence="4">
    <location>
        <begin position="1"/>
        <end position="200"/>
    </location>
</feature>
<dbReference type="SUPFAM" id="SSF53649">
    <property type="entry name" value="Alkaline phosphatase-like"/>
    <property type="match status" value="1"/>
</dbReference>
<evidence type="ECO:0000256" key="1">
    <source>
        <dbReference type="ARBA" id="ARBA00008779"/>
    </source>
</evidence>
<comment type="caution">
    <text evidence="5">The sequence shown here is derived from an EMBL/GenBank/DDBJ whole genome shotgun (WGS) entry which is preliminary data.</text>
</comment>
<dbReference type="InterPro" id="IPR017850">
    <property type="entry name" value="Alkaline_phosphatase_core_sf"/>
</dbReference>
<dbReference type="InterPro" id="IPR000917">
    <property type="entry name" value="Sulfatase_N"/>
</dbReference>
<gene>
    <name evidence="5" type="ORF">S01H1_71347</name>
</gene>
<evidence type="ECO:0000259" key="4">
    <source>
        <dbReference type="Pfam" id="PF00884"/>
    </source>
</evidence>
<feature type="non-terminal residue" evidence="5">
    <location>
        <position position="1"/>
    </location>
</feature>
<accession>X0WV47</accession>
<dbReference type="GO" id="GO:0005737">
    <property type="term" value="C:cytoplasm"/>
    <property type="evidence" value="ECO:0007669"/>
    <property type="project" value="TreeGrafter"/>
</dbReference>
<evidence type="ECO:0000313" key="5">
    <source>
        <dbReference type="EMBL" id="GAG28348.1"/>
    </source>
</evidence>
<evidence type="ECO:0000256" key="3">
    <source>
        <dbReference type="ARBA" id="ARBA00022801"/>
    </source>
</evidence>
<reference evidence="5" key="1">
    <citation type="journal article" date="2014" name="Front. Microbiol.">
        <title>High frequency of phylogenetically diverse reductive dehalogenase-homologous genes in deep subseafloor sedimentary metagenomes.</title>
        <authorList>
            <person name="Kawai M."/>
            <person name="Futagami T."/>
            <person name="Toyoda A."/>
            <person name="Takaki Y."/>
            <person name="Nishi S."/>
            <person name="Hori S."/>
            <person name="Arai W."/>
            <person name="Tsubouchi T."/>
            <person name="Morono Y."/>
            <person name="Uchiyama I."/>
            <person name="Ito T."/>
            <person name="Fujiyama A."/>
            <person name="Inagaki F."/>
            <person name="Takami H."/>
        </authorList>
    </citation>
    <scope>NUCLEOTIDE SEQUENCE</scope>
    <source>
        <strain evidence="5">Expedition CK06-06</strain>
    </source>
</reference>
<dbReference type="PANTHER" id="PTHR45953:SF1">
    <property type="entry name" value="IDURONATE 2-SULFATASE"/>
    <property type="match status" value="1"/>
</dbReference>
<dbReference type="GO" id="GO:0046872">
    <property type="term" value="F:metal ion binding"/>
    <property type="evidence" value="ECO:0007669"/>
    <property type="project" value="UniProtKB-KW"/>
</dbReference>
<evidence type="ECO:0000256" key="2">
    <source>
        <dbReference type="ARBA" id="ARBA00022723"/>
    </source>
</evidence>
<dbReference type="PANTHER" id="PTHR45953">
    <property type="entry name" value="IDURONATE 2-SULFATASE"/>
    <property type="match status" value="1"/>
</dbReference>
<keyword evidence="2" id="KW-0479">Metal-binding</keyword>
<keyword evidence="3" id="KW-0378">Hydrolase</keyword>
<dbReference type="AlphaFoldDB" id="X0WV47"/>
<dbReference type="PROSITE" id="PS00149">
    <property type="entry name" value="SULFATASE_2"/>
    <property type="match status" value="1"/>
</dbReference>